<feature type="domain" description="N-acetyltransferase" evidence="1">
    <location>
        <begin position="31"/>
        <end position="181"/>
    </location>
</feature>
<keyword evidence="2" id="KW-0808">Transferase</keyword>
<dbReference type="InterPro" id="IPR000182">
    <property type="entry name" value="GNAT_dom"/>
</dbReference>
<keyword evidence="2" id="KW-0012">Acyltransferase</keyword>
<sequence>MTLEANIPYVDLTMRRPHLHRIPHASLPAPYSIRAYRAGDEAHWARIEHAVGEFATPEAALRRFEEEFGPHTADMEKRCLFVCDGQGTPIGTTTAWYGELDGAALGRIHWVAVVPEHQGNKLAKPLLSAALEVMARYHDEAYLTTQTTSYKAVGMYLNYGFEPVYREPACAEGWELINRLLGRRENGAEAKPT</sequence>
<dbReference type="Gene3D" id="3.40.630.30">
    <property type="match status" value="1"/>
</dbReference>
<dbReference type="InterPro" id="IPR016181">
    <property type="entry name" value="Acyl_CoA_acyltransferase"/>
</dbReference>
<evidence type="ECO:0000259" key="1">
    <source>
        <dbReference type="PROSITE" id="PS51186"/>
    </source>
</evidence>
<proteinExistence type="predicted"/>
<protein>
    <submittedName>
        <fullName evidence="2">GNAT family N-acetyltransferase</fullName>
        <ecNumber evidence="2">2.3.1.-</ecNumber>
    </submittedName>
</protein>
<reference evidence="2 3" key="1">
    <citation type="submission" date="2024-09" db="EMBL/GenBank/DDBJ databases">
        <authorList>
            <person name="Sun Q."/>
            <person name="Mori K."/>
        </authorList>
    </citation>
    <scope>NUCLEOTIDE SEQUENCE [LARGE SCALE GENOMIC DNA]</scope>
    <source>
        <strain evidence="2 3">JCM 12520</strain>
    </source>
</reference>
<dbReference type="Pfam" id="PF00583">
    <property type="entry name" value="Acetyltransf_1"/>
    <property type="match status" value="1"/>
</dbReference>
<dbReference type="Proteomes" id="UP001589619">
    <property type="component" value="Unassembled WGS sequence"/>
</dbReference>
<dbReference type="EC" id="2.3.1.-" evidence="2"/>
<dbReference type="EMBL" id="JBHMAG010000016">
    <property type="protein sequence ID" value="MFB9754655.1"/>
    <property type="molecule type" value="Genomic_DNA"/>
</dbReference>
<dbReference type="SUPFAM" id="SSF55729">
    <property type="entry name" value="Acyl-CoA N-acyltransferases (Nat)"/>
    <property type="match status" value="1"/>
</dbReference>
<comment type="caution">
    <text evidence="2">The sequence shown here is derived from an EMBL/GenBank/DDBJ whole genome shotgun (WGS) entry which is preliminary data.</text>
</comment>
<dbReference type="PROSITE" id="PS51186">
    <property type="entry name" value="GNAT"/>
    <property type="match status" value="1"/>
</dbReference>
<organism evidence="2 3">
    <name type="scientific">Paenibacillus hodogayensis</name>
    <dbReference type="NCBI Taxonomy" id="279208"/>
    <lineage>
        <taxon>Bacteria</taxon>
        <taxon>Bacillati</taxon>
        <taxon>Bacillota</taxon>
        <taxon>Bacilli</taxon>
        <taxon>Bacillales</taxon>
        <taxon>Paenibacillaceae</taxon>
        <taxon>Paenibacillus</taxon>
    </lineage>
</organism>
<gene>
    <name evidence="2" type="ORF">ACFFNY_24055</name>
</gene>
<keyword evidence="3" id="KW-1185">Reference proteome</keyword>
<dbReference type="CDD" id="cd04301">
    <property type="entry name" value="NAT_SF"/>
    <property type="match status" value="1"/>
</dbReference>
<evidence type="ECO:0000313" key="3">
    <source>
        <dbReference type="Proteomes" id="UP001589619"/>
    </source>
</evidence>
<evidence type="ECO:0000313" key="2">
    <source>
        <dbReference type="EMBL" id="MFB9754655.1"/>
    </source>
</evidence>
<name>A0ABV5W2Q6_9BACL</name>
<dbReference type="GO" id="GO:0016746">
    <property type="term" value="F:acyltransferase activity"/>
    <property type="evidence" value="ECO:0007669"/>
    <property type="project" value="UniProtKB-KW"/>
</dbReference>
<dbReference type="RefSeq" id="WP_344909330.1">
    <property type="nucleotide sequence ID" value="NZ_BAAAYO010000008.1"/>
</dbReference>
<accession>A0ABV5W2Q6</accession>